<feature type="region of interest" description="Disordered" evidence="1">
    <location>
        <begin position="20"/>
        <end position="60"/>
    </location>
</feature>
<reference evidence="2" key="1">
    <citation type="submission" date="2021-05" db="EMBL/GenBank/DDBJ databases">
        <authorList>
            <person name="Alioto T."/>
            <person name="Alioto T."/>
            <person name="Gomez Garrido J."/>
        </authorList>
    </citation>
    <scope>NUCLEOTIDE SEQUENCE</scope>
</reference>
<name>A0A8D9A7S9_9HEMI</name>
<feature type="compositionally biased region" description="Polar residues" evidence="1">
    <location>
        <begin position="21"/>
        <end position="53"/>
    </location>
</feature>
<organism evidence="2">
    <name type="scientific">Cacopsylla melanoneura</name>
    <dbReference type="NCBI Taxonomy" id="428564"/>
    <lineage>
        <taxon>Eukaryota</taxon>
        <taxon>Metazoa</taxon>
        <taxon>Ecdysozoa</taxon>
        <taxon>Arthropoda</taxon>
        <taxon>Hexapoda</taxon>
        <taxon>Insecta</taxon>
        <taxon>Pterygota</taxon>
        <taxon>Neoptera</taxon>
        <taxon>Paraneoptera</taxon>
        <taxon>Hemiptera</taxon>
        <taxon>Sternorrhyncha</taxon>
        <taxon>Psylloidea</taxon>
        <taxon>Psyllidae</taxon>
        <taxon>Psyllinae</taxon>
        <taxon>Cacopsylla</taxon>
    </lineage>
</organism>
<evidence type="ECO:0000313" key="2">
    <source>
        <dbReference type="EMBL" id="CAG6760700.1"/>
    </source>
</evidence>
<proteinExistence type="predicted"/>
<evidence type="ECO:0000256" key="1">
    <source>
        <dbReference type="SAM" id="MobiDB-lite"/>
    </source>
</evidence>
<accession>A0A8D9A7S9</accession>
<protein>
    <submittedName>
        <fullName evidence="2">Uncharacterized protein</fullName>
    </submittedName>
</protein>
<sequence length="188" mass="20953">MTLMTAQFFKPIQTFFGRSDPTLQTGSGSSLGVSPTNTGSVQLSRDQSNSNLRNPEDTLVGESLSRDPFFFKLEGDSRLSSSWMKKSRYDSTRQVVCSCNSGNDLPSPPYSLGIIRDGNSLLRTSQEVLTWNCKYCNMFLNPLTFSFGRCPKLVPAISYTIRSPGHEPLDWNITSEYMVYSLSASLNE</sequence>
<dbReference type="EMBL" id="HBUF01557357">
    <property type="protein sequence ID" value="CAG6760700.1"/>
    <property type="molecule type" value="Transcribed_RNA"/>
</dbReference>
<dbReference type="AlphaFoldDB" id="A0A8D9A7S9"/>